<evidence type="ECO:0000256" key="1">
    <source>
        <dbReference type="SAM" id="MobiDB-lite"/>
    </source>
</evidence>
<reference evidence="3" key="1">
    <citation type="submission" date="2023-06" db="EMBL/GenBank/DDBJ databases">
        <authorList>
            <consortium name="Lawrence Berkeley National Laboratory"/>
            <person name="Ahrendt S."/>
            <person name="Sahu N."/>
            <person name="Indic B."/>
            <person name="Wong-Bajracharya J."/>
            <person name="Merenyi Z."/>
            <person name="Ke H.-M."/>
            <person name="Monk M."/>
            <person name="Kocsube S."/>
            <person name="Drula E."/>
            <person name="Lipzen A."/>
            <person name="Balint B."/>
            <person name="Henrissat B."/>
            <person name="Andreopoulos B."/>
            <person name="Martin F.M."/>
            <person name="Harder C.B."/>
            <person name="Rigling D."/>
            <person name="Ford K.L."/>
            <person name="Foster G.D."/>
            <person name="Pangilinan J."/>
            <person name="Papanicolaou A."/>
            <person name="Barry K."/>
            <person name="LaButti K."/>
            <person name="Viragh M."/>
            <person name="Koriabine M."/>
            <person name="Yan M."/>
            <person name="Riley R."/>
            <person name="Champramary S."/>
            <person name="Plett K.L."/>
            <person name="Tsai I.J."/>
            <person name="Slot J."/>
            <person name="Sipos G."/>
            <person name="Plett J."/>
            <person name="Nagy L.G."/>
            <person name="Grigoriev I.V."/>
        </authorList>
    </citation>
    <scope>NUCLEOTIDE SEQUENCE</scope>
    <source>
        <strain evidence="3">FPL87.14</strain>
    </source>
</reference>
<comment type="caution">
    <text evidence="3">The sequence shown here is derived from an EMBL/GenBank/DDBJ whole genome shotgun (WGS) entry which is preliminary data.</text>
</comment>
<evidence type="ECO:0000256" key="2">
    <source>
        <dbReference type="SAM" id="Phobius"/>
    </source>
</evidence>
<feature type="compositionally biased region" description="Basic and acidic residues" evidence="1">
    <location>
        <begin position="26"/>
        <end position="95"/>
    </location>
</feature>
<feature type="region of interest" description="Disordered" evidence="1">
    <location>
        <begin position="1"/>
        <end position="185"/>
    </location>
</feature>
<organism evidence="3 4">
    <name type="scientific">Armillaria borealis</name>
    <dbReference type="NCBI Taxonomy" id="47425"/>
    <lineage>
        <taxon>Eukaryota</taxon>
        <taxon>Fungi</taxon>
        <taxon>Dikarya</taxon>
        <taxon>Basidiomycota</taxon>
        <taxon>Agaricomycotina</taxon>
        <taxon>Agaricomycetes</taxon>
        <taxon>Agaricomycetidae</taxon>
        <taxon>Agaricales</taxon>
        <taxon>Marasmiineae</taxon>
        <taxon>Physalacriaceae</taxon>
        <taxon>Armillaria</taxon>
    </lineage>
</organism>
<feature type="compositionally biased region" description="Basic and acidic residues" evidence="1">
    <location>
        <begin position="141"/>
        <end position="160"/>
    </location>
</feature>
<feature type="region of interest" description="Disordered" evidence="1">
    <location>
        <begin position="230"/>
        <end position="373"/>
    </location>
</feature>
<keyword evidence="2" id="KW-0472">Membrane</keyword>
<feature type="compositionally biased region" description="Low complexity" evidence="1">
    <location>
        <begin position="304"/>
        <end position="341"/>
    </location>
</feature>
<proteinExistence type="predicted"/>
<keyword evidence="4" id="KW-1185">Reference proteome</keyword>
<dbReference type="Proteomes" id="UP001175226">
    <property type="component" value="Unassembled WGS sequence"/>
</dbReference>
<feature type="compositionally biased region" description="Polar residues" evidence="1">
    <location>
        <begin position="280"/>
        <end position="291"/>
    </location>
</feature>
<gene>
    <name evidence="3" type="ORF">EV421DRAFT_1840595</name>
</gene>
<evidence type="ECO:0000313" key="3">
    <source>
        <dbReference type="EMBL" id="KAK0434315.1"/>
    </source>
</evidence>
<keyword evidence="2" id="KW-0812">Transmembrane</keyword>
<feature type="compositionally biased region" description="Basic and acidic residues" evidence="1">
    <location>
        <begin position="230"/>
        <end position="258"/>
    </location>
</feature>
<keyword evidence="2" id="KW-1133">Transmembrane helix</keyword>
<accession>A0AA39MI48</accession>
<feature type="compositionally biased region" description="Low complexity" evidence="1">
    <location>
        <begin position="260"/>
        <end position="279"/>
    </location>
</feature>
<name>A0AA39MI48_9AGAR</name>
<dbReference type="AlphaFoldDB" id="A0AA39MI48"/>
<dbReference type="EMBL" id="JAUEPT010000072">
    <property type="protein sequence ID" value="KAK0434315.1"/>
    <property type="molecule type" value="Genomic_DNA"/>
</dbReference>
<feature type="compositionally biased region" description="Low complexity" evidence="1">
    <location>
        <begin position="107"/>
        <end position="120"/>
    </location>
</feature>
<sequence>MSGFAALMALSATQTRESQKSVETALAERQRRERERRQKQDEADRKQRELEAKLRLKHFEDKEREKERQRLKEEKIKTLEAARLRREEEERDHLRYGAKKPGKSSETKWPSSSSQTQTQESVRKRRFPSEDDEASGAAILTREEKRQRKEQAQYRSEFRSARRAPARSYSKAGRQLPGGAIDVMTTTPGLPPLSLSAGMTARERLAAVPMHLIKLNTNKRDTRSIDEIVKDMQQEKKRKTLNGEDAKSFSDWFSDKKKTATASATPKTAASASSSQSASQRNTPISSTPSSAPKKATSVPPPRASSSSSKPVAKAVPSLASKRSGSSDAPRSASSKSSAKPVQTRPVVKKRPRSPSSSVSPPPPKRRPGGLDDDMRSQIWAALGKNRNAYVGHDDFSDDEDMEADASVLEREELYRFVMFQPPWFTATDILLAPRLLDARKRRPWLLNVGMKRRKERNGWRRRGVVIRCVSLVGSRTLSVTPGRLEDFHDMHICLATQLYKLSTFIFITIHTIISLAHMYSSFFSSRYECYFYGIFYPR</sequence>
<feature type="transmembrane region" description="Helical" evidence="2">
    <location>
        <begin position="499"/>
        <end position="517"/>
    </location>
</feature>
<evidence type="ECO:0000313" key="4">
    <source>
        <dbReference type="Proteomes" id="UP001175226"/>
    </source>
</evidence>
<protein>
    <submittedName>
        <fullName evidence="3">Uncharacterized protein</fullName>
    </submittedName>
</protein>